<dbReference type="EMBL" id="LBSX01000001">
    <property type="protein sequence ID" value="KKQ28256.1"/>
    <property type="molecule type" value="Genomic_DNA"/>
</dbReference>
<name>A0A0G0JJK7_9BACT</name>
<accession>A0A0G0JJK7</accession>
<evidence type="ECO:0000313" key="6">
    <source>
        <dbReference type="EMBL" id="KKQ28256.1"/>
    </source>
</evidence>
<feature type="transmembrane region" description="Helical" evidence="4">
    <location>
        <begin position="5"/>
        <end position="23"/>
    </location>
</feature>
<dbReference type="InterPro" id="IPR015168">
    <property type="entry name" value="SsuA/THI5"/>
</dbReference>
<sequence>MKKFIWSIIILVVVVISVYFVWFNKIEVVETSLELKRPLVVGVVSWPGYAGGIVANNGFEPNIESLFYKKYGLQVRFVLIEDMDARGKSFMKGGPDGVDVMWSTIDFWASELPNFLAGGEAKALMQVDWSQGGDAIVANQDIKTINDLKGKKIALVQYTPSHWLLENLLNNSSLSGIDKAEIRKNLIFSQDVPTARAAFIAGQADAAVVWEPDVSAALVKKGAHILASSNQNKELIADIMVAKADFIKKNPQTIEAFIRGWFDGVDKAKDNKDLAVKLLMENEPLFNELGADITKQSLDWVKWTKLEDNVRIFGLDGKQSVYDKIFTEANKFWLEQGAVEVVLNPEDSKDDTFLRKIYGESQE</sequence>
<evidence type="ECO:0000256" key="1">
    <source>
        <dbReference type="ARBA" id="ARBA00004418"/>
    </source>
</evidence>
<evidence type="ECO:0000313" key="7">
    <source>
        <dbReference type="Proteomes" id="UP000034849"/>
    </source>
</evidence>
<keyword evidence="4" id="KW-1133">Transmembrane helix</keyword>
<proteinExistence type="inferred from homology"/>
<dbReference type="AlphaFoldDB" id="A0A0G0JJK7"/>
<dbReference type="Gene3D" id="3.40.190.10">
    <property type="entry name" value="Periplasmic binding protein-like II"/>
    <property type="match status" value="2"/>
</dbReference>
<keyword evidence="4" id="KW-0472">Membrane</keyword>
<comment type="subcellular location">
    <subcellularLocation>
        <location evidence="1">Periplasm</location>
    </subcellularLocation>
</comment>
<dbReference type="STRING" id="1619046.US42_C0001G0107"/>
<protein>
    <submittedName>
        <fullName evidence="6">Outer membrane protein/peptidoglycan-associated lipoprotein</fullName>
    </submittedName>
</protein>
<organism evidence="6 7">
    <name type="scientific">Candidatus Magasanikbacteria bacterium GW2011_GWC2_37_14</name>
    <dbReference type="NCBI Taxonomy" id="1619046"/>
    <lineage>
        <taxon>Bacteria</taxon>
        <taxon>Candidatus Magasanikiibacteriota</taxon>
    </lineage>
</organism>
<gene>
    <name evidence="6" type="ORF">US42_C0001G0107</name>
</gene>
<feature type="domain" description="SsuA/THI5-like" evidence="5">
    <location>
        <begin position="138"/>
        <end position="271"/>
    </location>
</feature>
<evidence type="ECO:0000256" key="4">
    <source>
        <dbReference type="SAM" id="Phobius"/>
    </source>
</evidence>
<comment type="similarity">
    <text evidence="2">Belongs to the bacterial solute-binding protein SsuA/TauA family.</text>
</comment>
<dbReference type="PANTHER" id="PTHR30024">
    <property type="entry name" value="ALIPHATIC SULFONATES-BINDING PROTEIN-RELATED"/>
    <property type="match status" value="1"/>
</dbReference>
<dbReference type="GO" id="GO:0042597">
    <property type="term" value="C:periplasmic space"/>
    <property type="evidence" value="ECO:0007669"/>
    <property type="project" value="UniProtKB-SubCell"/>
</dbReference>
<comment type="caution">
    <text evidence="6">The sequence shown here is derived from an EMBL/GenBank/DDBJ whole genome shotgun (WGS) entry which is preliminary data.</text>
</comment>
<evidence type="ECO:0000259" key="5">
    <source>
        <dbReference type="Pfam" id="PF09084"/>
    </source>
</evidence>
<dbReference type="PANTHER" id="PTHR30024:SF47">
    <property type="entry name" value="TAURINE-BINDING PERIPLASMIC PROTEIN"/>
    <property type="match status" value="1"/>
</dbReference>
<evidence type="ECO:0000256" key="3">
    <source>
        <dbReference type="ARBA" id="ARBA00022729"/>
    </source>
</evidence>
<reference evidence="6 7" key="1">
    <citation type="journal article" date="2015" name="Nature">
        <title>rRNA introns, odd ribosomes, and small enigmatic genomes across a large radiation of phyla.</title>
        <authorList>
            <person name="Brown C.T."/>
            <person name="Hug L.A."/>
            <person name="Thomas B.C."/>
            <person name="Sharon I."/>
            <person name="Castelle C.J."/>
            <person name="Singh A."/>
            <person name="Wilkins M.J."/>
            <person name="Williams K.H."/>
            <person name="Banfield J.F."/>
        </authorList>
    </citation>
    <scope>NUCLEOTIDE SEQUENCE [LARGE SCALE GENOMIC DNA]</scope>
</reference>
<keyword evidence="6" id="KW-0449">Lipoprotein</keyword>
<dbReference type="Proteomes" id="UP000034849">
    <property type="component" value="Unassembled WGS sequence"/>
</dbReference>
<keyword evidence="3" id="KW-0732">Signal</keyword>
<dbReference type="SUPFAM" id="SSF53850">
    <property type="entry name" value="Periplasmic binding protein-like II"/>
    <property type="match status" value="1"/>
</dbReference>
<keyword evidence="4" id="KW-0812">Transmembrane</keyword>
<dbReference type="Pfam" id="PF09084">
    <property type="entry name" value="NMT1"/>
    <property type="match status" value="1"/>
</dbReference>
<evidence type="ECO:0000256" key="2">
    <source>
        <dbReference type="ARBA" id="ARBA00010742"/>
    </source>
</evidence>